<dbReference type="GO" id="GO:0003677">
    <property type="term" value="F:DNA binding"/>
    <property type="evidence" value="ECO:0007669"/>
    <property type="project" value="UniProtKB-KW"/>
</dbReference>
<dbReference type="Gene3D" id="3.30.450.40">
    <property type="match status" value="1"/>
</dbReference>
<dbReference type="PANTHER" id="PTHR30136:SF24">
    <property type="entry name" value="HTH-TYPE TRANSCRIPTIONAL REPRESSOR ALLR"/>
    <property type="match status" value="1"/>
</dbReference>
<dbReference type="InterPro" id="IPR014757">
    <property type="entry name" value="Tscrpt_reg_IclR_C"/>
</dbReference>
<sequence length="248" mass="27043">MRPIETALNILEVLGRLQPAGVSELARELDLPKSTVQRALRALGEAGWIETVSDEKGAWSLSLRAGLAVGPSDFATRHLRAAAIPVMEELRRRTSESVYLAVRDGFRMALVERLDGINPVTHAWPLWRPGPMHPSSLGRAMLATLPEDELEAYLAAPLQKVTALTVTDPQALRLELAQVRQRGFATAYRTNWPNENGVGAAIRNSRGEPFAAISVSAPVERVDEAACEAMGDLLADAARRISLGLQRR</sequence>
<reference evidence="6" key="1">
    <citation type="submission" date="2024-06" db="EMBL/GenBank/DDBJ databases">
        <title>Caulobacter inopinatus, sp. nov.</title>
        <authorList>
            <person name="Donachie S.P."/>
        </authorList>
    </citation>
    <scope>NUCLEOTIDE SEQUENCE</scope>
    <source>
        <strain evidence="6">73W</strain>
    </source>
</reference>
<keyword evidence="2" id="KW-0238">DNA-binding</keyword>
<dbReference type="InterPro" id="IPR011991">
    <property type="entry name" value="ArsR-like_HTH"/>
</dbReference>
<dbReference type="SUPFAM" id="SSF46785">
    <property type="entry name" value="Winged helix' DNA-binding domain"/>
    <property type="match status" value="1"/>
</dbReference>
<keyword evidence="1" id="KW-0805">Transcription regulation</keyword>
<keyword evidence="3" id="KW-0804">Transcription</keyword>
<dbReference type="RefSeq" id="WP_369062303.1">
    <property type="nucleotide sequence ID" value="NZ_CP158375.1"/>
</dbReference>
<protein>
    <submittedName>
        <fullName evidence="6">IclR family transcriptional regulator</fullName>
    </submittedName>
</protein>
<evidence type="ECO:0000256" key="1">
    <source>
        <dbReference type="ARBA" id="ARBA00023015"/>
    </source>
</evidence>
<dbReference type="Pfam" id="PF01614">
    <property type="entry name" value="IclR_C"/>
    <property type="match status" value="1"/>
</dbReference>
<dbReference type="PANTHER" id="PTHR30136">
    <property type="entry name" value="HELIX-TURN-HELIX TRANSCRIPTIONAL REGULATOR, ICLR FAMILY"/>
    <property type="match status" value="1"/>
</dbReference>
<dbReference type="GO" id="GO:0003700">
    <property type="term" value="F:DNA-binding transcription factor activity"/>
    <property type="evidence" value="ECO:0007669"/>
    <property type="project" value="TreeGrafter"/>
</dbReference>
<dbReference type="GO" id="GO:0045892">
    <property type="term" value="P:negative regulation of DNA-templated transcription"/>
    <property type="evidence" value="ECO:0007669"/>
    <property type="project" value="TreeGrafter"/>
</dbReference>
<dbReference type="SUPFAM" id="SSF55781">
    <property type="entry name" value="GAF domain-like"/>
    <property type="match status" value="1"/>
</dbReference>
<dbReference type="EMBL" id="CP158375">
    <property type="protein sequence ID" value="XDO98428.1"/>
    <property type="molecule type" value="Genomic_DNA"/>
</dbReference>
<gene>
    <name evidence="6" type="ORF">ABOZ73_08450</name>
</gene>
<dbReference type="InterPro" id="IPR036388">
    <property type="entry name" value="WH-like_DNA-bd_sf"/>
</dbReference>
<evidence type="ECO:0000259" key="4">
    <source>
        <dbReference type="PROSITE" id="PS51077"/>
    </source>
</evidence>
<dbReference type="InterPro" id="IPR029016">
    <property type="entry name" value="GAF-like_dom_sf"/>
</dbReference>
<proteinExistence type="predicted"/>
<dbReference type="Gene3D" id="1.10.10.10">
    <property type="entry name" value="Winged helix-like DNA-binding domain superfamily/Winged helix DNA-binding domain"/>
    <property type="match status" value="1"/>
</dbReference>
<feature type="domain" description="HTH iclR-type" evidence="4">
    <location>
        <begin position="1"/>
        <end position="63"/>
    </location>
</feature>
<accession>A0AB39KXG0</accession>
<dbReference type="CDD" id="cd00090">
    <property type="entry name" value="HTH_ARSR"/>
    <property type="match status" value="1"/>
</dbReference>
<name>A0AB39KXG0_9CAUL</name>
<feature type="domain" description="IclR-ED" evidence="5">
    <location>
        <begin position="65"/>
        <end position="247"/>
    </location>
</feature>
<dbReference type="SMART" id="SM00346">
    <property type="entry name" value="HTH_ICLR"/>
    <property type="match status" value="1"/>
</dbReference>
<organism evidence="6">
    <name type="scientific">Caulobacter sp. 73W</name>
    <dbReference type="NCBI Taxonomy" id="3161137"/>
    <lineage>
        <taxon>Bacteria</taxon>
        <taxon>Pseudomonadati</taxon>
        <taxon>Pseudomonadota</taxon>
        <taxon>Alphaproteobacteria</taxon>
        <taxon>Caulobacterales</taxon>
        <taxon>Caulobacteraceae</taxon>
        <taxon>Caulobacter</taxon>
    </lineage>
</organism>
<dbReference type="InterPro" id="IPR005471">
    <property type="entry name" value="Tscrpt_reg_IclR_N"/>
</dbReference>
<dbReference type="InterPro" id="IPR036390">
    <property type="entry name" value="WH_DNA-bd_sf"/>
</dbReference>
<dbReference type="AlphaFoldDB" id="A0AB39KXG0"/>
<evidence type="ECO:0000259" key="5">
    <source>
        <dbReference type="PROSITE" id="PS51078"/>
    </source>
</evidence>
<dbReference type="InterPro" id="IPR050707">
    <property type="entry name" value="HTH_MetabolicPath_Reg"/>
</dbReference>
<dbReference type="PROSITE" id="PS51077">
    <property type="entry name" value="HTH_ICLR"/>
    <property type="match status" value="1"/>
</dbReference>
<evidence type="ECO:0000256" key="2">
    <source>
        <dbReference type="ARBA" id="ARBA00023125"/>
    </source>
</evidence>
<evidence type="ECO:0000256" key="3">
    <source>
        <dbReference type="ARBA" id="ARBA00023163"/>
    </source>
</evidence>
<dbReference type="Pfam" id="PF09339">
    <property type="entry name" value="HTH_IclR"/>
    <property type="match status" value="1"/>
</dbReference>
<dbReference type="PROSITE" id="PS51078">
    <property type="entry name" value="ICLR_ED"/>
    <property type="match status" value="1"/>
</dbReference>
<evidence type="ECO:0000313" key="6">
    <source>
        <dbReference type="EMBL" id="XDO98428.1"/>
    </source>
</evidence>